<feature type="domain" description="S1 motif" evidence="9">
    <location>
        <begin position="109"/>
        <end position="221"/>
    </location>
</feature>
<feature type="compositionally biased region" description="Acidic residues" evidence="8">
    <location>
        <begin position="1402"/>
        <end position="1411"/>
    </location>
</feature>
<dbReference type="FunFam" id="1.25.40.10:FF:000065">
    <property type="entry name" value="Programmed cell death 11"/>
    <property type="match status" value="1"/>
</dbReference>
<proteinExistence type="predicted"/>
<keyword evidence="11" id="KW-1185">Reference proteome</keyword>
<gene>
    <name evidence="10" type="ORF">DAPK24_030450</name>
</gene>
<dbReference type="CDD" id="cd05693">
    <property type="entry name" value="S1_Rrp5_repeat_hs1_sc1"/>
    <property type="match status" value="1"/>
</dbReference>
<dbReference type="InterPro" id="IPR057302">
    <property type="entry name" value="Rrp5_S1"/>
</dbReference>
<organism evidence="10 11">
    <name type="scientific">Pichia kluyveri</name>
    <name type="common">Yeast</name>
    <dbReference type="NCBI Taxonomy" id="36015"/>
    <lineage>
        <taxon>Eukaryota</taxon>
        <taxon>Fungi</taxon>
        <taxon>Dikarya</taxon>
        <taxon>Ascomycota</taxon>
        <taxon>Saccharomycotina</taxon>
        <taxon>Pichiomycetes</taxon>
        <taxon>Pichiales</taxon>
        <taxon>Pichiaceae</taxon>
        <taxon>Pichia</taxon>
    </lineage>
</organism>
<feature type="domain" description="S1 motif" evidence="9">
    <location>
        <begin position="502"/>
        <end position="573"/>
    </location>
</feature>
<dbReference type="InterPro" id="IPR012340">
    <property type="entry name" value="NA-bd_OB-fold"/>
</dbReference>
<evidence type="ECO:0000256" key="6">
    <source>
        <dbReference type="ARBA" id="ARBA00026188"/>
    </source>
</evidence>
<dbReference type="PROSITE" id="PS50126">
    <property type="entry name" value="S1"/>
    <property type="match status" value="12"/>
</dbReference>
<dbReference type="Pfam" id="PF00575">
    <property type="entry name" value="S1"/>
    <property type="match status" value="3"/>
</dbReference>
<dbReference type="GO" id="GO:0006364">
    <property type="term" value="P:rRNA processing"/>
    <property type="evidence" value="ECO:0007669"/>
    <property type="project" value="UniProtKB-KW"/>
</dbReference>
<dbReference type="SUPFAM" id="SSF50249">
    <property type="entry name" value="Nucleic acid-binding proteins"/>
    <property type="match status" value="11"/>
</dbReference>
<sequence>MAPKRTREDPDNKEQKSLLSSAAEIAFPRGGGSILTPMEMKEVANEAKRDVLFEQAAKIDEPSKKKSKTNNKKSKKLNLLSKDEQEDDEKKNIDKITIDTLSYNILNPGSYVLGMVQQINKMEIVLSLADNLVGYIPITNISSELVDILEKYDDQEESDSDSDEEMDSDDEDNDKKTSTDKKQQIDFPSLNERFFIGQYLRAKVVPNSKEKLKKRIELSIEPELVNSEMTESEDLIENAIIQASVSSIEDHGAILKFGKKFSHTGFISKKELSSLSSKIEIGSVILVTVAKINSRTVTCKIPIANIKKQPMVASVSAVTALLPGMFVDAVIEKVTENGLLCKVLSMCDASLTLQHMNCLQSPDEIKHNYSVGSILKARIIASYNKNAEYKLSISILPSHQSLTYAGKDALEAFPIGHTLDNVTVKGKSNNFFFVDLMSGEIPGQVHRTRVTKGADLDLDFKIGSTHKSRILDYSMFDNTYILTLDKEQIDVNFIRANDIPVGQKVTCVVEKVSSEGIVLQLENNFHATVPEFQISDIKLVYPERKFKIGSKVKARILNVSNYGSKSTITATLKRSLVSAEDDEIVKTYSDLSENKRALATVQKILPSGCVVSFFGNVSAFLPNAEISETFVKNAGDYLKLGQTVKVRIVSFDAEQSKCLVSLRISGDMSEDQLNSLKDLIPGKSIVEAEILEKQREEILVKIGGQNINGVIKVGHLADGPADLGRNQLKKLKVGEKIEALILQIDNRKRGVVLTAKPSLIKDAKNGLLPTSYEDISISDKILHGYVKTVIPSGVFVSFSNNLTGLVIPRFASQKKITDLTTVFTPDQSVSCSVVNADENNKRFLLSLLVETANSKEAAVNPVDKSIKTLGDYSVGKITKGTIKSIEDTHLLIKLSDNQEGRIDITEIYDDIKDIKDLKHPLSKFNLGKKLDQVKVIGYFDVEKQKFIHSKKSSTNLVELSIKPSNLKSTDSAYPLSFNDIKEGQEVLGYISSINSGYFWYNISAAQKAKMSFVDVTDDISKLSNFENEFKVGTIVPAKVINVDIDHYAINVSGRSKMIKSSDDIKVGDILPSLVLNVRDNSVLVSLGENITAVSMVTDALDDYTLKLSDVFHVGEFHTATVVSTDRKLYVSLRGPNPKDRLINSVEDVKRGDIVRGYINKITNSGLFVDLGRSVYALVRVSDLSDSFIKDWKKLFNVNQSVKGRILESQSEGRVLMSLKESVVSGDLKNLKSFADLKVGEIYEGTIKKVEEYGAFVRLDGTDNVSGLCHRSEITDSPIKNAEDIFSEGERVKVKILEINADKKQLSLGMKASYFKDGEDEEEDEDVVMEDGENNDVEMNEDSDDEKMEDGPENDSEDEEAEESDEEEEETNNNESSEGLSTNGLSTGFDWTASILAQAKEDESSDEEEEFNNEVNKKSKKSKAKAAEVEDKTDELNTRSPQSISDFERLLVGNPNSSILWIQYMSFQLQLSEIEKAREIAERALKTINFREEQQKMNIWIALLNLENSFGDDETLDAVFKRSCQYMDAYTMHQKLVAIYIASEKFSEANSLFNVLCKKFGSKNPSAWVSYGNFLIDGKKNEEAHKILAKALQVLPKRDHVDVVRKFAQLEFQKGDPEQGRSLFEGLLSDVPKRIDLWNVYIDQEIKANEKSKVDELFERVIEKKLTRKQAKFFFAKWLGFEETQGDEKSQDYVKAKAAEYAQKLSK</sequence>
<comment type="caution">
    <text evidence="10">The sequence shown here is derived from an EMBL/GenBank/DDBJ whole genome shotgun (WGS) entry which is preliminary data.</text>
</comment>
<feature type="domain" description="S1 motif" evidence="9">
    <location>
        <begin position="324"/>
        <end position="394"/>
    </location>
</feature>
<feature type="compositionally biased region" description="Acidic residues" evidence="8">
    <location>
        <begin position="153"/>
        <end position="172"/>
    </location>
</feature>
<feature type="domain" description="S1 motif" evidence="9">
    <location>
        <begin position="594"/>
        <end position="663"/>
    </location>
</feature>
<dbReference type="InterPro" id="IPR045209">
    <property type="entry name" value="Rrp5"/>
</dbReference>
<dbReference type="InterPro" id="IPR003029">
    <property type="entry name" value="S1_domain"/>
</dbReference>
<feature type="region of interest" description="Disordered" evidence="8">
    <location>
        <begin position="152"/>
        <end position="183"/>
    </location>
</feature>
<dbReference type="Proteomes" id="UP001378960">
    <property type="component" value="Unassembled WGS sequence"/>
</dbReference>
<dbReference type="SMART" id="SM00386">
    <property type="entry name" value="HAT"/>
    <property type="match status" value="6"/>
</dbReference>
<feature type="region of interest" description="Disordered" evidence="8">
    <location>
        <begin position="58"/>
        <end position="90"/>
    </location>
</feature>
<keyword evidence="5" id="KW-0539">Nucleus</keyword>
<dbReference type="PROSITE" id="PS50005">
    <property type="entry name" value="TPR"/>
    <property type="match status" value="1"/>
</dbReference>
<feature type="region of interest" description="Disordered" evidence="8">
    <location>
        <begin position="1"/>
        <end position="22"/>
    </location>
</feature>
<evidence type="ECO:0000256" key="1">
    <source>
        <dbReference type="ARBA" id="ARBA00004604"/>
    </source>
</evidence>
<evidence type="ECO:0000256" key="4">
    <source>
        <dbReference type="ARBA" id="ARBA00022737"/>
    </source>
</evidence>
<feature type="compositionally biased region" description="Basic and acidic residues" evidence="8">
    <location>
        <begin position="1424"/>
        <end position="1436"/>
    </location>
</feature>
<dbReference type="InterPro" id="IPR008847">
    <property type="entry name" value="Suf"/>
</dbReference>
<feature type="compositionally biased region" description="Basic and acidic residues" evidence="8">
    <location>
        <begin position="1"/>
        <end position="16"/>
    </location>
</feature>
<feature type="domain" description="S1 motif" evidence="9">
    <location>
        <begin position="1239"/>
        <end position="1310"/>
    </location>
</feature>
<dbReference type="FunFam" id="2.40.50.140:FF:000159">
    <property type="entry name" value="rRNA biogenesis protein rrp5"/>
    <property type="match status" value="1"/>
</dbReference>
<feature type="domain" description="S1 motif" evidence="9">
    <location>
        <begin position="1067"/>
        <end position="1146"/>
    </location>
</feature>
<dbReference type="EMBL" id="BTGB01000003">
    <property type="protein sequence ID" value="GMM46470.1"/>
    <property type="molecule type" value="Genomic_DNA"/>
</dbReference>
<dbReference type="Gene3D" id="2.40.50.140">
    <property type="entry name" value="Nucleic acid-binding proteins"/>
    <property type="match status" value="12"/>
</dbReference>
<name>A0AAV5R587_PICKL</name>
<dbReference type="GO" id="GO:0003723">
    <property type="term" value="F:RNA binding"/>
    <property type="evidence" value="ECO:0007669"/>
    <property type="project" value="TreeGrafter"/>
</dbReference>
<feature type="region of interest" description="Disordered" evidence="8">
    <location>
        <begin position="1313"/>
        <end position="1386"/>
    </location>
</feature>
<evidence type="ECO:0000259" key="9">
    <source>
        <dbReference type="PROSITE" id="PS50126"/>
    </source>
</evidence>
<evidence type="ECO:0000256" key="8">
    <source>
        <dbReference type="SAM" id="MobiDB-lite"/>
    </source>
</evidence>
<evidence type="ECO:0000256" key="5">
    <source>
        <dbReference type="ARBA" id="ARBA00023242"/>
    </source>
</evidence>
<dbReference type="InterPro" id="IPR048059">
    <property type="entry name" value="Rrp5_S1_rpt_hs1_sc1"/>
</dbReference>
<dbReference type="Pfam" id="PF05843">
    <property type="entry name" value="Suf"/>
    <property type="match status" value="1"/>
</dbReference>
<feature type="domain" description="S1 motif" evidence="9">
    <location>
        <begin position="683"/>
        <end position="756"/>
    </location>
</feature>
<evidence type="ECO:0000313" key="10">
    <source>
        <dbReference type="EMBL" id="GMM46470.1"/>
    </source>
</evidence>
<feature type="region of interest" description="Disordered" evidence="8">
    <location>
        <begin position="1398"/>
        <end position="1439"/>
    </location>
</feature>
<feature type="domain" description="S1 motif" evidence="9">
    <location>
        <begin position="779"/>
        <end position="848"/>
    </location>
</feature>
<dbReference type="SUPFAM" id="SSF48452">
    <property type="entry name" value="TPR-like"/>
    <property type="match status" value="2"/>
</dbReference>
<reference evidence="10 11" key="1">
    <citation type="journal article" date="2023" name="Elife">
        <title>Identification of key yeast species and microbe-microbe interactions impacting larval growth of Drosophila in the wild.</title>
        <authorList>
            <person name="Mure A."/>
            <person name="Sugiura Y."/>
            <person name="Maeda R."/>
            <person name="Honda K."/>
            <person name="Sakurai N."/>
            <person name="Takahashi Y."/>
            <person name="Watada M."/>
            <person name="Katoh T."/>
            <person name="Gotoh A."/>
            <person name="Gotoh Y."/>
            <person name="Taniguchi I."/>
            <person name="Nakamura K."/>
            <person name="Hayashi T."/>
            <person name="Katayama T."/>
            <person name="Uemura T."/>
            <person name="Hattori Y."/>
        </authorList>
    </citation>
    <scope>NUCLEOTIDE SEQUENCE [LARGE SCALE GENOMIC DNA]</scope>
    <source>
        <strain evidence="10 11">PK-24</strain>
    </source>
</reference>
<keyword evidence="2" id="KW-0698">rRNA processing</keyword>
<dbReference type="GO" id="GO:0032040">
    <property type="term" value="C:small-subunit processome"/>
    <property type="evidence" value="ECO:0007669"/>
    <property type="project" value="TreeGrafter"/>
</dbReference>
<dbReference type="InterPro" id="IPR019734">
    <property type="entry name" value="TPR_rpt"/>
</dbReference>
<evidence type="ECO:0000313" key="11">
    <source>
        <dbReference type="Proteomes" id="UP001378960"/>
    </source>
</evidence>
<dbReference type="SMART" id="SM00316">
    <property type="entry name" value="S1"/>
    <property type="match status" value="13"/>
</dbReference>
<dbReference type="InterPro" id="IPR003107">
    <property type="entry name" value="HAT"/>
</dbReference>
<evidence type="ECO:0000256" key="3">
    <source>
        <dbReference type="ARBA" id="ARBA00022553"/>
    </source>
</evidence>
<dbReference type="CDD" id="cd05708">
    <property type="entry name" value="S1_Rrp5_repeat_sc12"/>
    <property type="match status" value="1"/>
</dbReference>
<feature type="domain" description="S1 motif" evidence="9">
    <location>
        <begin position="983"/>
        <end position="1054"/>
    </location>
</feature>
<feature type="domain" description="S1 motif" evidence="9">
    <location>
        <begin position="875"/>
        <end position="931"/>
    </location>
</feature>
<keyword evidence="3" id="KW-0597">Phosphoprotein</keyword>
<dbReference type="PANTHER" id="PTHR23270:SF10">
    <property type="entry name" value="PROTEIN RRP5 HOMOLOG"/>
    <property type="match status" value="1"/>
</dbReference>
<feature type="domain" description="S1 motif" evidence="9">
    <location>
        <begin position="1151"/>
        <end position="1219"/>
    </location>
</feature>
<dbReference type="Gene3D" id="1.25.40.10">
    <property type="entry name" value="Tetratricopeptide repeat domain"/>
    <property type="match status" value="1"/>
</dbReference>
<evidence type="ECO:0000256" key="2">
    <source>
        <dbReference type="ARBA" id="ARBA00022552"/>
    </source>
</evidence>
<dbReference type="Pfam" id="PF23459">
    <property type="entry name" value="S1_RRP5"/>
    <property type="match status" value="2"/>
</dbReference>
<feature type="compositionally biased region" description="Basic residues" evidence="8">
    <location>
        <begin position="65"/>
        <end position="76"/>
    </location>
</feature>
<feature type="repeat" description="TPR" evidence="7">
    <location>
        <begin position="1564"/>
        <end position="1597"/>
    </location>
</feature>
<feature type="compositionally biased region" description="Basic and acidic residues" evidence="8">
    <location>
        <begin position="173"/>
        <end position="183"/>
    </location>
</feature>
<accession>A0AAV5R587</accession>
<dbReference type="PANTHER" id="PTHR23270">
    <property type="entry name" value="PROGRAMMED CELL DEATH PROTEIN 11 PRE-RRNA PROCESSING PROTEIN RRP5"/>
    <property type="match status" value="1"/>
</dbReference>
<keyword evidence="7" id="KW-0802">TPR repeat</keyword>
<feature type="compositionally biased region" description="Acidic residues" evidence="8">
    <location>
        <begin position="1317"/>
        <end position="1371"/>
    </location>
</feature>
<protein>
    <recommendedName>
        <fullName evidence="6">mRNA 3'-end-processing protein RNA14</fullName>
    </recommendedName>
</protein>
<dbReference type="FunFam" id="2.40.50.140:FF:000103">
    <property type="entry name" value="protein RRP5 homolog"/>
    <property type="match status" value="1"/>
</dbReference>
<dbReference type="InterPro" id="IPR011990">
    <property type="entry name" value="TPR-like_helical_dom_sf"/>
</dbReference>
<comment type="subcellular location">
    <subcellularLocation>
        <location evidence="1">Nucleus</location>
        <location evidence="1">Nucleolus</location>
    </subcellularLocation>
</comment>
<feature type="domain" description="S1 motif" evidence="9">
    <location>
        <begin position="238"/>
        <end position="306"/>
    </location>
</feature>
<evidence type="ECO:0000256" key="7">
    <source>
        <dbReference type="PROSITE-ProRule" id="PRU00339"/>
    </source>
</evidence>
<keyword evidence="4" id="KW-0677">Repeat</keyword>
<dbReference type="FunFam" id="2.40.50.140:FF:000155">
    <property type="entry name" value="rRNA biogenesis protein RRP5"/>
    <property type="match status" value="1"/>
</dbReference>